<name>A0A2P6RJ99_ROSCH</name>
<proteinExistence type="predicted"/>
<gene>
    <name evidence="1" type="ORF">RchiOBHm_Chr2g0089821</name>
</gene>
<accession>A0A2P6RJ99</accession>
<dbReference type="EMBL" id="PDCK01000040">
    <property type="protein sequence ID" value="PRQ46512.1"/>
    <property type="molecule type" value="Genomic_DNA"/>
</dbReference>
<evidence type="ECO:0000313" key="2">
    <source>
        <dbReference type="Proteomes" id="UP000238479"/>
    </source>
</evidence>
<organism evidence="1 2">
    <name type="scientific">Rosa chinensis</name>
    <name type="common">China rose</name>
    <dbReference type="NCBI Taxonomy" id="74649"/>
    <lineage>
        <taxon>Eukaryota</taxon>
        <taxon>Viridiplantae</taxon>
        <taxon>Streptophyta</taxon>
        <taxon>Embryophyta</taxon>
        <taxon>Tracheophyta</taxon>
        <taxon>Spermatophyta</taxon>
        <taxon>Magnoliopsida</taxon>
        <taxon>eudicotyledons</taxon>
        <taxon>Gunneridae</taxon>
        <taxon>Pentapetalae</taxon>
        <taxon>rosids</taxon>
        <taxon>fabids</taxon>
        <taxon>Rosales</taxon>
        <taxon>Rosaceae</taxon>
        <taxon>Rosoideae</taxon>
        <taxon>Rosoideae incertae sedis</taxon>
        <taxon>Rosa</taxon>
    </lineage>
</organism>
<dbReference type="Gramene" id="PRQ46512">
    <property type="protein sequence ID" value="PRQ46512"/>
    <property type="gene ID" value="RchiOBHm_Chr2g0089821"/>
</dbReference>
<sequence>MWWRCETGCTAVEIGMKLDLDVGSRVWLSFGPWASSLLCSLMRANECTTWSICYVLELS</sequence>
<protein>
    <submittedName>
        <fullName evidence="1">Uncharacterized protein</fullName>
    </submittedName>
</protein>
<comment type="caution">
    <text evidence="1">The sequence shown here is derived from an EMBL/GenBank/DDBJ whole genome shotgun (WGS) entry which is preliminary data.</text>
</comment>
<evidence type="ECO:0000313" key="1">
    <source>
        <dbReference type="EMBL" id="PRQ46512.1"/>
    </source>
</evidence>
<reference evidence="1 2" key="1">
    <citation type="journal article" date="2018" name="Nat. Genet.">
        <title>The Rosa genome provides new insights in the design of modern roses.</title>
        <authorList>
            <person name="Bendahmane M."/>
        </authorList>
    </citation>
    <scope>NUCLEOTIDE SEQUENCE [LARGE SCALE GENOMIC DNA]</scope>
    <source>
        <strain evidence="2">cv. Old Blush</strain>
    </source>
</reference>
<keyword evidence="2" id="KW-1185">Reference proteome</keyword>
<dbReference type="Proteomes" id="UP000238479">
    <property type="component" value="Chromosome 2"/>
</dbReference>
<dbReference type="AlphaFoldDB" id="A0A2P6RJ99"/>